<comment type="caution">
    <text evidence="1">The sequence shown here is derived from an EMBL/GenBank/DDBJ whole genome shotgun (WGS) entry which is preliminary data.</text>
</comment>
<keyword evidence="2" id="KW-1185">Reference proteome</keyword>
<name>A0ACC0XXJ7_9ROSI</name>
<gene>
    <name evidence="1" type="ORF">Pint_09102</name>
</gene>
<proteinExistence type="predicted"/>
<reference evidence="2" key="1">
    <citation type="journal article" date="2023" name="G3 (Bethesda)">
        <title>Genome assembly and association tests identify interacting loci associated with vigor, precocity, and sex in interspecific pistachio rootstocks.</title>
        <authorList>
            <person name="Palmer W."/>
            <person name="Jacygrad E."/>
            <person name="Sagayaradj S."/>
            <person name="Cavanaugh K."/>
            <person name="Han R."/>
            <person name="Bertier L."/>
            <person name="Beede B."/>
            <person name="Kafkas S."/>
            <person name="Golino D."/>
            <person name="Preece J."/>
            <person name="Michelmore R."/>
        </authorList>
    </citation>
    <scope>NUCLEOTIDE SEQUENCE [LARGE SCALE GENOMIC DNA]</scope>
</reference>
<organism evidence="1 2">
    <name type="scientific">Pistacia integerrima</name>
    <dbReference type="NCBI Taxonomy" id="434235"/>
    <lineage>
        <taxon>Eukaryota</taxon>
        <taxon>Viridiplantae</taxon>
        <taxon>Streptophyta</taxon>
        <taxon>Embryophyta</taxon>
        <taxon>Tracheophyta</taxon>
        <taxon>Spermatophyta</taxon>
        <taxon>Magnoliopsida</taxon>
        <taxon>eudicotyledons</taxon>
        <taxon>Gunneridae</taxon>
        <taxon>Pentapetalae</taxon>
        <taxon>rosids</taxon>
        <taxon>malvids</taxon>
        <taxon>Sapindales</taxon>
        <taxon>Anacardiaceae</taxon>
        <taxon>Pistacia</taxon>
    </lineage>
</organism>
<dbReference type="EMBL" id="CM047745">
    <property type="protein sequence ID" value="KAJ0025008.1"/>
    <property type="molecule type" value="Genomic_DNA"/>
</dbReference>
<dbReference type="Proteomes" id="UP001163603">
    <property type="component" value="Chromosome 10"/>
</dbReference>
<sequence>MTILGIFASAKVVTEGTPTSPMVAKGVIDVSAPRATTGTEEVIEKFVNPINFQSSRSLLQLSKRNGSSDTAKIYTVEELKNATGNYDEDRIIGRGGFGTGCLFEIVEKDRVNDGNREQVKEVCEIAKMCLRVKGGERPNERTSNRIRWIKNDA</sequence>
<evidence type="ECO:0000313" key="1">
    <source>
        <dbReference type="EMBL" id="KAJ0025008.1"/>
    </source>
</evidence>
<evidence type="ECO:0000313" key="2">
    <source>
        <dbReference type="Proteomes" id="UP001163603"/>
    </source>
</evidence>
<protein>
    <submittedName>
        <fullName evidence="1">Uncharacterized protein</fullName>
    </submittedName>
</protein>
<accession>A0ACC0XXJ7</accession>